<evidence type="ECO:0000256" key="4">
    <source>
        <dbReference type="ARBA" id="ARBA00022801"/>
    </source>
</evidence>
<dbReference type="PANTHER" id="PTHR43114:SF6">
    <property type="entry name" value="ADENINE DEAMINASE"/>
    <property type="match status" value="1"/>
</dbReference>
<accession>A0A3A1U1F7</accession>
<evidence type="ECO:0000256" key="5">
    <source>
        <dbReference type="ARBA" id="ARBA00022833"/>
    </source>
</evidence>
<dbReference type="SUPFAM" id="SSF51556">
    <property type="entry name" value="Metallo-dependent hydrolases"/>
    <property type="match status" value="1"/>
</dbReference>
<comment type="cofactor">
    <cofactor evidence="1">
        <name>Zn(2+)</name>
        <dbReference type="ChEBI" id="CHEBI:29105"/>
    </cofactor>
</comment>
<dbReference type="Gene3D" id="3.20.20.140">
    <property type="entry name" value="Metal-dependent hydrolases"/>
    <property type="match status" value="1"/>
</dbReference>
<dbReference type="GO" id="GO:0046872">
    <property type="term" value="F:metal ion binding"/>
    <property type="evidence" value="ECO:0007669"/>
    <property type="project" value="UniProtKB-KW"/>
</dbReference>
<dbReference type="NCBIfam" id="TIGR01430">
    <property type="entry name" value="aden_deam"/>
    <property type="match status" value="1"/>
</dbReference>
<keyword evidence="3" id="KW-0479">Metal-binding</keyword>
<reference evidence="8" key="1">
    <citation type="submission" date="2018-09" db="EMBL/GenBank/DDBJ databases">
        <authorList>
            <person name="Kim I."/>
        </authorList>
    </citation>
    <scope>NUCLEOTIDE SEQUENCE [LARGE SCALE GENOMIC DNA]</scope>
    <source>
        <strain evidence="8">DD4a</strain>
    </source>
</reference>
<evidence type="ECO:0000313" key="7">
    <source>
        <dbReference type="EMBL" id="RIX30704.1"/>
    </source>
</evidence>
<evidence type="ECO:0000259" key="6">
    <source>
        <dbReference type="Pfam" id="PF00962"/>
    </source>
</evidence>
<name>A0A3A1U1F7_9MICO</name>
<keyword evidence="5" id="KW-0862">Zinc</keyword>
<keyword evidence="4 7" id="KW-0378">Hydrolase</keyword>
<comment type="caution">
    <text evidence="7">The sequence shown here is derived from an EMBL/GenBank/DDBJ whole genome shotgun (WGS) entry which is preliminary data.</text>
</comment>
<comment type="similarity">
    <text evidence="2">Belongs to the metallo-dependent hydrolases superfamily. Adenosine and AMP deaminases family.</text>
</comment>
<evidence type="ECO:0000256" key="2">
    <source>
        <dbReference type="ARBA" id="ARBA00006676"/>
    </source>
</evidence>
<organism evidence="7 8">
    <name type="scientific">Amnibacterium setariae</name>
    <dbReference type="NCBI Taxonomy" id="2306585"/>
    <lineage>
        <taxon>Bacteria</taxon>
        <taxon>Bacillati</taxon>
        <taxon>Actinomycetota</taxon>
        <taxon>Actinomycetes</taxon>
        <taxon>Micrococcales</taxon>
        <taxon>Microbacteriaceae</taxon>
        <taxon>Amnibacterium</taxon>
    </lineage>
</organism>
<dbReference type="InterPro" id="IPR001365">
    <property type="entry name" value="A_deaminase_dom"/>
</dbReference>
<proteinExistence type="inferred from homology"/>
<sequence>MVPSTRRETERPERPRCVYCTAPACAAASGRRLRETRTVLSGAVTRDLALLPKGHLHLHFEASMRPATLRDIAAEADEPVPSWADFADFTDFEAAYGDVLRLIRRPDQLERIMTEMADDAQADGVVYVEVTLAPVLHAHLFGDDAQAALDFLLAAAKREEDRTGVVIRAMIASARTVAVELAVADARLAAAYAGRGVVAYGLHADERGFPAAPFLEAFEIARDAGLLITPHAGELVGPESVREAVEVLHADRILHGVRVIEDPELTAEVARLGVTLDVCPSSNVVLHVVPDLEHHPLPALLAAGVSCSINADDPIQFGPDVLEEYELARERLGLTDEQLAGCARASITASGAPEDVRTRALADIDAWLA</sequence>
<dbReference type="EC" id="3.5.4.4" evidence="7"/>
<gene>
    <name evidence="7" type="primary">add</name>
    <name evidence="7" type="ORF">D1781_04645</name>
</gene>
<dbReference type="OrthoDB" id="105475at2"/>
<protein>
    <submittedName>
        <fullName evidence="7">Adenosine deaminase</fullName>
        <ecNumber evidence="7">3.5.4.4</ecNumber>
    </submittedName>
</protein>
<dbReference type="AlphaFoldDB" id="A0A3A1U1F7"/>
<dbReference type="GO" id="GO:0016814">
    <property type="term" value="F:hydrolase activity, acting on carbon-nitrogen (but not peptide) bonds, in cyclic amidines"/>
    <property type="evidence" value="ECO:0007669"/>
    <property type="project" value="UniProtKB-ARBA"/>
</dbReference>
<evidence type="ECO:0000256" key="1">
    <source>
        <dbReference type="ARBA" id="ARBA00001947"/>
    </source>
</evidence>
<dbReference type="GO" id="GO:0009168">
    <property type="term" value="P:purine ribonucleoside monophosphate biosynthetic process"/>
    <property type="evidence" value="ECO:0007669"/>
    <property type="project" value="InterPro"/>
</dbReference>
<keyword evidence="8" id="KW-1185">Reference proteome</keyword>
<dbReference type="Pfam" id="PF00962">
    <property type="entry name" value="A_deaminase"/>
    <property type="match status" value="1"/>
</dbReference>
<dbReference type="InterPro" id="IPR032466">
    <property type="entry name" value="Metal_Hydrolase"/>
</dbReference>
<dbReference type="InterPro" id="IPR006650">
    <property type="entry name" value="A/AMP_deam_AS"/>
</dbReference>
<dbReference type="PANTHER" id="PTHR43114">
    <property type="entry name" value="ADENINE DEAMINASE"/>
    <property type="match status" value="1"/>
</dbReference>
<dbReference type="EMBL" id="QXTG01000001">
    <property type="protein sequence ID" value="RIX30704.1"/>
    <property type="molecule type" value="Genomic_DNA"/>
</dbReference>
<dbReference type="InterPro" id="IPR006330">
    <property type="entry name" value="Ado/ade_deaminase"/>
</dbReference>
<dbReference type="PROSITE" id="PS00485">
    <property type="entry name" value="A_DEAMINASE"/>
    <property type="match status" value="1"/>
</dbReference>
<feature type="domain" description="Adenosine deaminase" evidence="6">
    <location>
        <begin position="52"/>
        <end position="367"/>
    </location>
</feature>
<dbReference type="GO" id="GO:0019239">
    <property type="term" value="F:deaminase activity"/>
    <property type="evidence" value="ECO:0007669"/>
    <property type="project" value="InterPro"/>
</dbReference>
<evidence type="ECO:0000256" key="3">
    <source>
        <dbReference type="ARBA" id="ARBA00022723"/>
    </source>
</evidence>
<evidence type="ECO:0000313" key="8">
    <source>
        <dbReference type="Proteomes" id="UP000265742"/>
    </source>
</evidence>
<dbReference type="Proteomes" id="UP000265742">
    <property type="component" value="Unassembled WGS sequence"/>
</dbReference>